<accession>A0A4R6WRM4</accession>
<keyword evidence="3" id="KW-1185">Reference proteome</keyword>
<evidence type="ECO:0000256" key="1">
    <source>
        <dbReference type="SAM" id="SignalP"/>
    </source>
</evidence>
<gene>
    <name evidence="2" type="ORF">A8950_0704</name>
</gene>
<evidence type="ECO:0008006" key="4">
    <source>
        <dbReference type="Google" id="ProtNLM"/>
    </source>
</evidence>
<sequence>MYKSINALKCFVCVALIGMSLGACTSSDLGALGRVQKLQQVACHDGERPGRG</sequence>
<name>A0A4R6WRM4_9PROT</name>
<comment type="caution">
    <text evidence="2">The sequence shown here is derived from an EMBL/GenBank/DDBJ whole genome shotgun (WGS) entry which is preliminary data.</text>
</comment>
<dbReference type="Proteomes" id="UP000295783">
    <property type="component" value="Unassembled WGS sequence"/>
</dbReference>
<evidence type="ECO:0000313" key="2">
    <source>
        <dbReference type="EMBL" id="TDQ84156.1"/>
    </source>
</evidence>
<feature type="chain" id="PRO_5020711889" description="Small secreted protein" evidence="1">
    <location>
        <begin position="26"/>
        <end position="52"/>
    </location>
</feature>
<keyword evidence="1" id="KW-0732">Signal</keyword>
<proteinExistence type="predicted"/>
<dbReference type="PROSITE" id="PS51257">
    <property type="entry name" value="PROKAR_LIPOPROTEIN"/>
    <property type="match status" value="1"/>
</dbReference>
<dbReference type="EMBL" id="SNYW01000006">
    <property type="protein sequence ID" value="TDQ84156.1"/>
    <property type="molecule type" value="Genomic_DNA"/>
</dbReference>
<feature type="signal peptide" evidence="1">
    <location>
        <begin position="1"/>
        <end position="25"/>
    </location>
</feature>
<dbReference type="RefSeq" id="WP_166644972.1">
    <property type="nucleotide sequence ID" value="NZ_SNYW01000006.1"/>
</dbReference>
<organism evidence="2 3">
    <name type="scientific">Dongia mobilis</name>
    <dbReference type="NCBI Taxonomy" id="578943"/>
    <lineage>
        <taxon>Bacteria</taxon>
        <taxon>Pseudomonadati</taxon>
        <taxon>Pseudomonadota</taxon>
        <taxon>Alphaproteobacteria</taxon>
        <taxon>Rhodospirillales</taxon>
        <taxon>Dongiaceae</taxon>
        <taxon>Dongia</taxon>
    </lineage>
</organism>
<evidence type="ECO:0000313" key="3">
    <source>
        <dbReference type="Proteomes" id="UP000295783"/>
    </source>
</evidence>
<protein>
    <recommendedName>
        <fullName evidence="4">Small secreted protein</fullName>
    </recommendedName>
</protein>
<reference evidence="2 3" key="1">
    <citation type="submission" date="2019-03" db="EMBL/GenBank/DDBJ databases">
        <title>Genomic Encyclopedia of Type Strains, Phase III (KMG-III): the genomes of soil and plant-associated and newly described type strains.</title>
        <authorList>
            <person name="Whitman W."/>
        </authorList>
    </citation>
    <scope>NUCLEOTIDE SEQUENCE [LARGE SCALE GENOMIC DNA]</scope>
    <source>
        <strain evidence="2 3">CGMCC 1.7660</strain>
    </source>
</reference>
<dbReference type="AlphaFoldDB" id="A0A4R6WRM4"/>